<dbReference type="InParanoid" id="A0A3P8YAC7"/>
<proteinExistence type="predicted"/>
<feature type="region of interest" description="Disordered" evidence="5">
    <location>
        <begin position="1"/>
        <end position="35"/>
    </location>
</feature>
<comment type="subcellular location">
    <subcellularLocation>
        <location evidence="1">Membrane</location>
        <topology evidence="1">Multi-pass membrane protein</topology>
    </subcellularLocation>
</comment>
<feature type="transmembrane region" description="Helical" evidence="6">
    <location>
        <begin position="250"/>
        <end position="271"/>
    </location>
</feature>
<sequence>MPSQQLDMEVMTPLIENPGGGRGAGQDEENSDEDQDPELLHARYYEKGNSQGITFTQALIHLLKGNIGTGLLGLPLAVRNAGIIVGPLCLVLMGAVCVHCMHILVQCSHHLCERLKRPPMGYSDTVAFAMEHSSYQCFRNSARFGRHLVNFFLVLTQLGFCSAYFVFLAENIKQVVEGYQSSNITLDHKSLSFVNASTTVFGSAGPVPAPVPLRPLVPSEPWALDLRLYMLFFLPFLILLVFMKDLKNMAVLSLVANICMAVSVIIIFQYITTDFGDFQHLPLTSPLGKFPFFFGTAIFAFEGIGVVLPLENQMKEPKQFPLALNIGMGIVTVLYVVLATLGYLHFGDDIQGSITLNLPHSAWTNQMVKILYSFGVFVSFAIQFFVPAEIMIPPIQAKLQESWRAPCDMMLRGLLVCVTFSFAVLIPRLDLVISLVGAVSSSTLALVLPPLVELITFSDRPLKPVMLVKDLLIAVVGFIGFLAGTYVTLAEIISPAAPPEVLKGEAGNLTAAVTAVVGALGRSQHVDGNWTTPSAATVTFG</sequence>
<protein>
    <recommendedName>
        <fullName evidence="7">Amino acid transporter transmembrane domain-containing protein</fullName>
    </recommendedName>
</protein>
<dbReference type="RefSeq" id="XP_019904747.2">
    <property type="nucleotide sequence ID" value="XM_020049188.3"/>
</dbReference>
<feature type="transmembrane region" description="Helical" evidence="6">
    <location>
        <begin position="81"/>
        <end position="105"/>
    </location>
</feature>
<evidence type="ECO:0000259" key="7">
    <source>
        <dbReference type="Pfam" id="PF01490"/>
    </source>
</evidence>
<dbReference type="Ensembl" id="ENSELUT00000038589.3">
    <property type="protein sequence ID" value="ENSELUP00000013618.2"/>
    <property type="gene ID" value="ENSELUG00000013742.3"/>
</dbReference>
<dbReference type="GO" id="GO:0015180">
    <property type="term" value="F:L-alanine transmembrane transporter activity"/>
    <property type="evidence" value="ECO:0007669"/>
    <property type="project" value="TreeGrafter"/>
</dbReference>
<feature type="transmembrane region" description="Helical" evidence="6">
    <location>
        <begin position="148"/>
        <end position="167"/>
    </location>
</feature>
<evidence type="ECO:0000256" key="6">
    <source>
        <dbReference type="SAM" id="Phobius"/>
    </source>
</evidence>
<dbReference type="RefSeq" id="XP_019904745.2">
    <property type="nucleotide sequence ID" value="XM_020049186.3"/>
</dbReference>
<evidence type="ECO:0000313" key="8">
    <source>
        <dbReference type="Ensembl" id="ENSELUP00000013618.2"/>
    </source>
</evidence>
<keyword evidence="2 6" id="KW-0812">Transmembrane</keyword>
<dbReference type="OrthoDB" id="1684102at2759"/>
<reference evidence="9" key="1">
    <citation type="journal article" date="2014" name="PLoS ONE">
        <title>The genome and linkage map of the northern pike (Esox lucius): conserved synteny revealed between the salmonid sister group and the Neoteleostei.</title>
        <authorList>
            <person name="Rondeau E.B."/>
            <person name="Minkley D.R."/>
            <person name="Leong J.S."/>
            <person name="Messmer A.M."/>
            <person name="Jantzen J.R."/>
            <person name="von Schalburg K.R."/>
            <person name="Lemon C."/>
            <person name="Bird N.H."/>
            <person name="Koop B.F."/>
        </authorList>
    </citation>
    <scope>NUCLEOTIDE SEQUENCE</scope>
</reference>
<reference evidence="8" key="4">
    <citation type="submission" date="2025-09" db="UniProtKB">
        <authorList>
            <consortium name="Ensembl"/>
        </authorList>
    </citation>
    <scope>IDENTIFICATION</scope>
</reference>
<reference evidence="8" key="2">
    <citation type="submission" date="2020-02" db="EMBL/GenBank/DDBJ databases">
        <title>Esox lucius (northern pike) genome, fEsoLuc1, primary haplotype.</title>
        <authorList>
            <person name="Myers G."/>
            <person name="Karagic N."/>
            <person name="Meyer A."/>
            <person name="Pippel M."/>
            <person name="Reichard M."/>
            <person name="Winkler S."/>
            <person name="Tracey A."/>
            <person name="Sims Y."/>
            <person name="Howe K."/>
            <person name="Rhie A."/>
            <person name="Formenti G."/>
            <person name="Durbin R."/>
            <person name="Fedrigo O."/>
            <person name="Jarvis E.D."/>
        </authorList>
    </citation>
    <scope>NUCLEOTIDE SEQUENCE [LARGE SCALE GENOMIC DNA]</scope>
</reference>
<evidence type="ECO:0000313" key="9">
    <source>
        <dbReference type="Proteomes" id="UP000265140"/>
    </source>
</evidence>
<evidence type="ECO:0000256" key="1">
    <source>
        <dbReference type="ARBA" id="ARBA00004141"/>
    </source>
</evidence>
<dbReference type="GO" id="GO:0015193">
    <property type="term" value="F:L-proline transmembrane transporter activity"/>
    <property type="evidence" value="ECO:0007669"/>
    <property type="project" value="TreeGrafter"/>
</dbReference>
<feature type="domain" description="Amino acid transporter transmembrane" evidence="7">
    <location>
        <begin position="52"/>
        <end position="489"/>
    </location>
</feature>
<organism evidence="8 9">
    <name type="scientific">Esox lucius</name>
    <name type="common">Northern pike</name>
    <dbReference type="NCBI Taxonomy" id="8010"/>
    <lineage>
        <taxon>Eukaryota</taxon>
        <taxon>Metazoa</taxon>
        <taxon>Chordata</taxon>
        <taxon>Craniata</taxon>
        <taxon>Vertebrata</taxon>
        <taxon>Euteleostomi</taxon>
        <taxon>Actinopterygii</taxon>
        <taxon>Neopterygii</taxon>
        <taxon>Teleostei</taxon>
        <taxon>Protacanthopterygii</taxon>
        <taxon>Esociformes</taxon>
        <taxon>Esocidae</taxon>
        <taxon>Esox</taxon>
    </lineage>
</organism>
<dbReference type="Pfam" id="PF01490">
    <property type="entry name" value="Aa_trans"/>
    <property type="match status" value="1"/>
</dbReference>
<reference evidence="8" key="3">
    <citation type="submission" date="2025-08" db="UniProtKB">
        <authorList>
            <consortium name="Ensembl"/>
        </authorList>
    </citation>
    <scope>IDENTIFICATION</scope>
</reference>
<evidence type="ECO:0000256" key="2">
    <source>
        <dbReference type="ARBA" id="ARBA00022692"/>
    </source>
</evidence>
<dbReference type="Bgee" id="ENSELUG00000013742">
    <property type="expression patterns" value="Expressed in head kidney and 13 other cell types or tissues"/>
</dbReference>
<feature type="compositionally biased region" description="Acidic residues" evidence="5">
    <location>
        <begin position="26"/>
        <end position="35"/>
    </location>
</feature>
<evidence type="ECO:0000256" key="4">
    <source>
        <dbReference type="ARBA" id="ARBA00023136"/>
    </source>
</evidence>
<dbReference type="GeneID" id="105008463"/>
<evidence type="ECO:0000256" key="5">
    <source>
        <dbReference type="SAM" id="MobiDB-lite"/>
    </source>
</evidence>
<gene>
    <name evidence="8" type="primary">SLC36A4</name>
</gene>
<feature type="transmembrane region" description="Helical" evidence="6">
    <location>
        <begin position="366"/>
        <end position="388"/>
    </location>
</feature>
<dbReference type="GeneTree" id="ENSGT00940000160117"/>
<name>A0A3P8YAC7_ESOLU</name>
<feature type="transmembrane region" description="Helical" evidence="6">
    <location>
        <begin position="409"/>
        <end position="426"/>
    </location>
</feature>
<dbReference type="AlphaFoldDB" id="A0A3P8YAC7"/>
<keyword evidence="9" id="KW-1185">Reference proteome</keyword>
<dbReference type="PANTHER" id="PTHR22950">
    <property type="entry name" value="AMINO ACID TRANSPORTER"/>
    <property type="match status" value="1"/>
</dbReference>
<evidence type="ECO:0000256" key="3">
    <source>
        <dbReference type="ARBA" id="ARBA00022989"/>
    </source>
</evidence>
<dbReference type="Proteomes" id="UP000265140">
    <property type="component" value="Chromosome 1"/>
</dbReference>
<dbReference type="PANTHER" id="PTHR22950:SF190">
    <property type="entry name" value="NEUTRAL AMINO ACID UNIPORTER 4"/>
    <property type="match status" value="1"/>
</dbReference>
<keyword evidence="4 6" id="KW-0472">Membrane</keyword>
<dbReference type="FunCoup" id="A0A3P8YAC7">
    <property type="interactions" value="1099"/>
</dbReference>
<feature type="transmembrane region" description="Helical" evidence="6">
    <location>
        <begin position="467"/>
        <end position="489"/>
    </location>
</feature>
<keyword evidence="3 6" id="KW-1133">Transmembrane helix</keyword>
<feature type="transmembrane region" description="Helical" evidence="6">
    <location>
        <begin position="226"/>
        <end position="243"/>
    </location>
</feature>
<dbReference type="OMA" id="WIRNISK"/>
<feature type="transmembrane region" description="Helical" evidence="6">
    <location>
        <begin position="432"/>
        <end position="455"/>
    </location>
</feature>
<feature type="transmembrane region" description="Helical" evidence="6">
    <location>
        <begin position="291"/>
        <end position="310"/>
    </location>
</feature>
<dbReference type="InterPro" id="IPR013057">
    <property type="entry name" value="AA_transpt_TM"/>
</dbReference>
<dbReference type="GO" id="GO:0005774">
    <property type="term" value="C:vacuolar membrane"/>
    <property type="evidence" value="ECO:0007669"/>
    <property type="project" value="TreeGrafter"/>
</dbReference>
<dbReference type="RefSeq" id="XP_012992419.2">
    <property type="nucleotide sequence ID" value="XM_013136965.4"/>
</dbReference>
<accession>A0A3P8YAC7</accession>
<dbReference type="RefSeq" id="XP_012992438.2">
    <property type="nucleotide sequence ID" value="XM_013136984.4"/>
</dbReference>
<feature type="transmembrane region" description="Helical" evidence="6">
    <location>
        <begin position="322"/>
        <end position="346"/>
    </location>
</feature>